<evidence type="ECO:0000256" key="1">
    <source>
        <dbReference type="SAM" id="SignalP"/>
    </source>
</evidence>
<evidence type="ECO:0000313" key="2">
    <source>
        <dbReference type="EMBL" id="PZM17273.1"/>
    </source>
</evidence>
<keyword evidence="1" id="KW-0732">Signal</keyword>
<reference evidence="2 3" key="1">
    <citation type="journal article" date="2018" name="Sci. Rep.">
        <title>Rhizobium tumorigenes sp. nov., a novel plant tumorigenic bacterium isolated from cane gall tumors on thornless blackberry.</title>
        <authorList>
            <person name="Kuzmanovi N."/>
            <person name="Smalla K."/>
            <person name="Gronow S."/>
            <person name="PuBawska J."/>
        </authorList>
    </citation>
    <scope>NUCLEOTIDE SEQUENCE [LARGE SCALE GENOMIC DNA]</scope>
    <source>
        <strain evidence="2 3">CCBAU 85046</strain>
    </source>
</reference>
<organism evidence="2 3">
    <name type="scientific">Rhizobium tubonense</name>
    <dbReference type="NCBI Taxonomy" id="484088"/>
    <lineage>
        <taxon>Bacteria</taxon>
        <taxon>Pseudomonadati</taxon>
        <taxon>Pseudomonadota</taxon>
        <taxon>Alphaproteobacteria</taxon>
        <taxon>Hyphomicrobiales</taxon>
        <taxon>Rhizobiaceae</taxon>
        <taxon>Rhizobium/Agrobacterium group</taxon>
        <taxon>Rhizobium</taxon>
    </lineage>
</organism>
<accession>A0A2W4F6T4</accession>
<evidence type="ECO:0008006" key="4">
    <source>
        <dbReference type="Google" id="ProtNLM"/>
    </source>
</evidence>
<feature type="chain" id="PRO_5015958937" description="KTSC domain-containing protein" evidence="1">
    <location>
        <begin position="22"/>
        <end position="102"/>
    </location>
</feature>
<dbReference type="AlphaFoldDB" id="A0A2W4F6T4"/>
<evidence type="ECO:0000313" key="3">
    <source>
        <dbReference type="Proteomes" id="UP000248925"/>
    </source>
</evidence>
<dbReference type="Proteomes" id="UP000248925">
    <property type="component" value="Unassembled WGS sequence"/>
</dbReference>
<name>A0A2W4F6T4_9HYPH</name>
<feature type="signal peptide" evidence="1">
    <location>
        <begin position="1"/>
        <end position="21"/>
    </location>
</feature>
<comment type="caution">
    <text evidence="2">The sequence shown here is derived from an EMBL/GenBank/DDBJ whole genome shotgun (WGS) entry which is preliminary data.</text>
</comment>
<dbReference type="EMBL" id="PCDP01000001">
    <property type="protein sequence ID" value="PZM17273.1"/>
    <property type="molecule type" value="Genomic_DNA"/>
</dbReference>
<keyword evidence="3" id="KW-1185">Reference proteome</keyword>
<sequence length="102" mass="11371">MKKIVLLGLLAVSAMTTPALAINRYNSMSYTCSQAQALVGRERAVIFRYNSGRTNLPLYDRFVADRDSCDIGFYADRSYIPTKDSKSCPVNSCVPGSDYDER</sequence>
<protein>
    <recommendedName>
        <fullName evidence="4">KTSC domain-containing protein</fullName>
    </recommendedName>
</protein>
<gene>
    <name evidence="2" type="ORF">CPY51_00250</name>
</gene>
<dbReference type="RefSeq" id="WP_111158602.1">
    <property type="nucleotide sequence ID" value="NZ_PCDP01000001.1"/>
</dbReference>
<proteinExistence type="predicted"/>
<dbReference type="OrthoDB" id="7870801at2"/>